<evidence type="ECO:0000313" key="1">
    <source>
        <dbReference type="EMBL" id="HJF39573.1"/>
    </source>
</evidence>
<sequence>AWKNLASSSLGQYQAVLATLPIDTRNAVVNMTGVTYNETEAVALAWANMAITSEQEFKNNISMLSPDMQEQILNLVSVINENGGEVTDEAKTLADNVVNELNRQGEAKVAGVYLTTALADGMTSEEVMNKLRNSAATVAGTALGTLQKILDEHSPSRKTRKFGNFITEGLTLGILDEEKNAVKAAKDLGNKVLNELDYSNKFATGSIDANINRQITDATKTIFTTPNIQFNVQTLNKENLDLAFNYINKKFGSQY</sequence>
<proteinExistence type="predicted"/>
<dbReference type="Proteomes" id="UP000749320">
    <property type="component" value="Unassembled WGS sequence"/>
</dbReference>
<feature type="non-terminal residue" evidence="1">
    <location>
        <position position="1"/>
    </location>
</feature>
<protein>
    <recommendedName>
        <fullName evidence="3">Phage tail tape measure protein</fullName>
    </recommendedName>
</protein>
<dbReference type="EMBL" id="DYWV01000051">
    <property type="protein sequence ID" value="HJF39573.1"/>
    <property type="molecule type" value="Genomic_DNA"/>
</dbReference>
<accession>A0A921G8E7</accession>
<reference evidence="1" key="2">
    <citation type="submission" date="2021-09" db="EMBL/GenBank/DDBJ databases">
        <authorList>
            <person name="Gilroy R."/>
        </authorList>
    </citation>
    <scope>NUCLEOTIDE SEQUENCE</scope>
    <source>
        <strain evidence="1">CHK193-16274</strain>
    </source>
</reference>
<name>A0A921G8E7_9FIRM</name>
<organism evidence="1 2">
    <name type="scientific">Thomasclavelia spiroformis</name>
    <dbReference type="NCBI Taxonomy" id="29348"/>
    <lineage>
        <taxon>Bacteria</taxon>
        <taxon>Bacillati</taxon>
        <taxon>Bacillota</taxon>
        <taxon>Erysipelotrichia</taxon>
        <taxon>Erysipelotrichales</taxon>
        <taxon>Coprobacillaceae</taxon>
        <taxon>Thomasclavelia</taxon>
    </lineage>
</organism>
<gene>
    <name evidence="1" type="ORF">K8V91_01500</name>
</gene>
<evidence type="ECO:0008006" key="3">
    <source>
        <dbReference type="Google" id="ProtNLM"/>
    </source>
</evidence>
<comment type="caution">
    <text evidence="1">The sequence shown here is derived from an EMBL/GenBank/DDBJ whole genome shotgun (WGS) entry which is preliminary data.</text>
</comment>
<reference evidence="1" key="1">
    <citation type="journal article" date="2021" name="PeerJ">
        <title>Extensive microbial diversity within the chicken gut microbiome revealed by metagenomics and culture.</title>
        <authorList>
            <person name="Gilroy R."/>
            <person name="Ravi A."/>
            <person name="Getino M."/>
            <person name="Pursley I."/>
            <person name="Horton D.L."/>
            <person name="Alikhan N.F."/>
            <person name="Baker D."/>
            <person name="Gharbi K."/>
            <person name="Hall N."/>
            <person name="Watson M."/>
            <person name="Adriaenssens E.M."/>
            <person name="Foster-Nyarko E."/>
            <person name="Jarju S."/>
            <person name="Secka A."/>
            <person name="Antonio M."/>
            <person name="Oren A."/>
            <person name="Chaudhuri R.R."/>
            <person name="La Ragione R."/>
            <person name="Hildebrand F."/>
            <person name="Pallen M.J."/>
        </authorList>
    </citation>
    <scope>NUCLEOTIDE SEQUENCE</scope>
    <source>
        <strain evidence="1">CHK193-16274</strain>
    </source>
</reference>
<dbReference type="AlphaFoldDB" id="A0A921G8E7"/>
<evidence type="ECO:0000313" key="2">
    <source>
        <dbReference type="Proteomes" id="UP000749320"/>
    </source>
</evidence>